<dbReference type="AlphaFoldDB" id="P94144"/>
<gene>
    <name evidence="2" type="primary">orf69b</name>
</gene>
<dbReference type="EMBL" id="X98451">
    <property type="protein sequence ID" value="CAA67089.1"/>
    <property type="molecule type" value="Genomic_DNA"/>
</dbReference>
<name>P94144_9BURK</name>
<organism evidence="2">
    <name type="scientific">Cupriavidus metallidurans</name>
    <dbReference type="NCBI Taxonomy" id="119219"/>
    <lineage>
        <taxon>Bacteria</taxon>
        <taxon>Pseudomonadati</taxon>
        <taxon>Pseudomonadota</taxon>
        <taxon>Betaproteobacteria</taxon>
        <taxon>Burkholderiales</taxon>
        <taxon>Burkholderiaceae</taxon>
        <taxon>Cupriavidus</taxon>
    </lineage>
</organism>
<accession>P94144</accession>
<feature type="compositionally biased region" description="Basic and acidic residues" evidence="1">
    <location>
        <begin position="60"/>
        <end position="69"/>
    </location>
</feature>
<feature type="region of interest" description="Disordered" evidence="1">
    <location>
        <begin position="34"/>
        <end position="69"/>
    </location>
</feature>
<reference evidence="2" key="3">
    <citation type="journal article" date="1997" name="Mol. Microbiol.">
        <title>Two-component regulatory system involved in transcriptional control of heavy-metal homoeostasis in Alcaligenes eutrophus.</title>
        <authorList>
            <person name="van der Lelie D."/>
            <person name="Schwuchow T."/>
            <person name="Schwidetzky T."/>
            <person name="Wuertz S."/>
            <person name="Baeyens W."/>
            <person name="Mergeay M."/>
            <person name="Nies D.H."/>
        </authorList>
    </citation>
    <scope>NUCLEOTIDE SEQUENCE</scope>
    <source>
        <strain evidence="2">CH34</strain>
    </source>
</reference>
<proteinExistence type="predicted"/>
<reference evidence="2" key="1">
    <citation type="journal article" date="1989" name="Proc. Natl. Acad. Sci. U.S.A.">
        <title>Expression and nucleotide sequence of a plasmid-determined divalent cation efflux system from Alcaligenes eutrophus.</title>
        <authorList>
            <person name="Nies D.H."/>
            <person name="Nies A."/>
            <person name="Chu L."/>
            <person name="Silver S."/>
        </authorList>
    </citation>
    <scope>NUCLEOTIDE SEQUENCE</scope>
    <source>
        <strain evidence="2">CH34</strain>
    </source>
</reference>
<sequence>MRGLFHRHWRRFCRLAIHEAMGSCSTRHRIMNGTGLTPMEGKKACPPGRATFGSFRHRDKAKEHQEPSN</sequence>
<protein>
    <submittedName>
        <fullName evidence="2">Orf69b protein</fullName>
    </submittedName>
</protein>
<evidence type="ECO:0000256" key="1">
    <source>
        <dbReference type="SAM" id="MobiDB-lite"/>
    </source>
</evidence>
<reference evidence="2" key="2">
    <citation type="journal article" date="1992" name="J. Bacteriol.">
        <title>CzcR and CzcD, gene products affecting regulation of resistance to cobalt, zinc, and cadmium (czc system) in Alcaligenes eutrophus.</title>
        <authorList>
            <person name="Nies D.H."/>
        </authorList>
    </citation>
    <scope>NUCLEOTIDE SEQUENCE</scope>
    <source>
        <strain evidence="2">CH34</strain>
    </source>
</reference>
<evidence type="ECO:0000313" key="2">
    <source>
        <dbReference type="EMBL" id="CAA67089.1"/>
    </source>
</evidence>